<evidence type="ECO:0000256" key="4">
    <source>
        <dbReference type="ARBA" id="ARBA00023016"/>
    </source>
</evidence>
<dbReference type="PROSITE" id="PS00297">
    <property type="entry name" value="HSP70_1"/>
    <property type="match status" value="1"/>
</dbReference>
<evidence type="ECO:0000256" key="1">
    <source>
        <dbReference type="ARBA" id="ARBA00007381"/>
    </source>
</evidence>
<feature type="compositionally biased region" description="Gly residues" evidence="6">
    <location>
        <begin position="635"/>
        <end position="651"/>
    </location>
</feature>
<dbReference type="InterPro" id="IPR029047">
    <property type="entry name" value="HSP70_peptide-bd_sf"/>
</dbReference>
<dbReference type="WBParaSite" id="TASK_0000177001-mRNA-1">
    <property type="protein sequence ID" value="TASK_0000177001-mRNA-1"/>
    <property type="gene ID" value="TASK_0000177001"/>
</dbReference>
<evidence type="ECO:0000256" key="2">
    <source>
        <dbReference type="ARBA" id="ARBA00022741"/>
    </source>
</evidence>
<feature type="region of interest" description="Disordered" evidence="6">
    <location>
        <begin position="635"/>
        <end position="660"/>
    </location>
</feature>
<dbReference type="NCBIfam" id="NF001413">
    <property type="entry name" value="PRK00290.1"/>
    <property type="match status" value="1"/>
</dbReference>
<dbReference type="PRINTS" id="PR00301">
    <property type="entry name" value="HEATSHOCK70"/>
</dbReference>
<evidence type="ECO:0000313" key="11">
    <source>
        <dbReference type="WBParaSite" id="TASK_0000766201-mRNA-1"/>
    </source>
</evidence>
<dbReference type="FunFam" id="3.30.420.40:FF:000135">
    <property type="entry name" value="Heat shock cognate 71 kDa protein"/>
    <property type="match status" value="1"/>
</dbReference>
<dbReference type="Gene3D" id="2.60.34.10">
    <property type="entry name" value="Substrate Binding Domain Of DNAk, Chain A, domain 1"/>
    <property type="match status" value="1"/>
</dbReference>
<dbReference type="InterPro" id="IPR018181">
    <property type="entry name" value="Heat_shock_70_CS"/>
</dbReference>
<reference evidence="7 9" key="2">
    <citation type="submission" date="2018-11" db="EMBL/GenBank/DDBJ databases">
        <authorList>
            <consortium name="Pathogen Informatics"/>
        </authorList>
    </citation>
    <scope>NUCLEOTIDE SEQUENCE [LARGE SCALE GENOMIC DNA]</scope>
</reference>
<dbReference type="Gene3D" id="3.30.30.30">
    <property type="match status" value="1"/>
</dbReference>
<evidence type="ECO:0000313" key="10">
    <source>
        <dbReference type="WBParaSite" id="TASK_0000177001-mRNA-1"/>
    </source>
</evidence>
<dbReference type="FunFam" id="3.30.420.40:FF:000026">
    <property type="entry name" value="Heat shock protein 70"/>
    <property type="match status" value="1"/>
</dbReference>
<dbReference type="PROSITE" id="PS00329">
    <property type="entry name" value="HSP70_2"/>
    <property type="match status" value="1"/>
</dbReference>
<dbReference type="PROSITE" id="PS01036">
    <property type="entry name" value="HSP70_3"/>
    <property type="match status" value="1"/>
</dbReference>
<dbReference type="Gene3D" id="3.90.640.10">
    <property type="entry name" value="Actin, Chain A, domain 4"/>
    <property type="match status" value="1"/>
</dbReference>
<dbReference type="InterPro" id="IPR043129">
    <property type="entry name" value="ATPase_NBD"/>
</dbReference>
<dbReference type="SUPFAM" id="SSF100934">
    <property type="entry name" value="Heat shock protein 70kD (HSP70), C-terminal subdomain"/>
    <property type="match status" value="1"/>
</dbReference>
<evidence type="ECO:0000313" key="9">
    <source>
        <dbReference type="Proteomes" id="UP000282613"/>
    </source>
</evidence>
<dbReference type="FunFam" id="1.20.1270.10:FF:000003">
    <property type="entry name" value="heat shock cognate 71 kDa protein-like"/>
    <property type="match status" value="1"/>
</dbReference>
<keyword evidence="9" id="KW-1185">Reference proteome</keyword>
<evidence type="ECO:0000256" key="6">
    <source>
        <dbReference type="SAM" id="MobiDB-lite"/>
    </source>
</evidence>
<evidence type="ECO:0000256" key="5">
    <source>
        <dbReference type="RuleBase" id="RU003322"/>
    </source>
</evidence>
<dbReference type="STRING" id="60517.A0A0R3VWH6"/>
<proteinExistence type="inferred from homology"/>
<dbReference type="WBParaSite" id="TASK_0000766201-mRNA-1">
    <property type="protein sequence ID" value="TASK_0000766201-mRNA-1"/>
    <property type="gene ID" value="TASK_0000766201"/>
</dbReference>
<comment type="similarity">
    <text evidence="1 5">Belongs to the heat shock protein 70 family.</text>
</comment>
<dbReference type="Pfam" id="PF00012">
    <property type="entry name" value="HSP70"/>
    <property type="match status" value="1"/>
</dbReference>
<dbReference type="GO" id="GO:0140662">
    <property type="term" value="F:ATP-dependent protein folding chaperone"/>
    <property type="evidence" value="ECO:0007669"/>
    <property type="project" value="InterPro"/>
</dbReference>
<keyword evidence="3 5" id="KW-0067">ATP-binding</keyword>
<dbReference type="EMBL" id="UYRS01000579">
    <property type="protein sequence ID" value="VDK23646.1"/>
    <property type="molecule type" value="Genomic_DNA"/>
</dbReference>
<dbReference type="SUPFAM" id="SSF53067">
    <property type="entry name" value="Actin-like ATPase domain"/>
    <property type="match status" value="2"/>
</dbReference>
<dbReference type="Gene3D" id="1.20.1270.10">
    <property type="match status" value="1"/>
</dbReference>
<dbReference type="PANTHER" id="PTHR19375">
    <property type="entry name" value="HEAT SHOCK PROTEIN 70KDA"/>
    <property type="match status" value="1"/>
</dbReference>
<dbReference type="FunFam" id="3.90.640.10:FF:000134">
    <property type="entry name" value="Heat shock cognate 71 kDa protein"/>
    <property type="match status" value="1"/>
</dbReference>
<dbReference type="Gene3D" id="3.30.420.40">
    <property type="match status" value="2"/>
</dbReference>
<sequence length="660" mass="72022">MSKGPAVGIDLGTTFSCVGVFQHGKVEIIANDQGNRTTPSYVAFTDTERLIGDAAKNQVAMNPTNTVFDAKRLIGRRFDDRAVQDDMKHWPFKVINAGGKPKIEVEYRGERKQFSAEEISSMVLLKMKETAEAYLGKKVSDAVITVPAYFNDSQRQATKDAGTISGLNVLRIINEPTAAAIAYGLDKKVDRERNVLIFDLGGGTFDVSILSIEDGIFEVKSTAGDTHLGGEDFDSRLVNHFVEEFKRKHKGKDLTANKRAVRRLRTACERAKRTLSSSAQANIEIDSLLEGIDFYTSITRARFEELCSDLFRSTLDPVEKALRDAKLDKGAVHEIVLVGGSTRIPKVQKLLQDFFNGRELNKSINPDEAVAYGAAVQAAILTGDKSEAVQDLLLLDVAPLSLGLETAGGVMTALIKRNTTIPTKQTQTFTTYSDNQPGVLIQVYEGERAMTRDNNLLGKFELSGIPPAPRGVPQIEVTFDIDANGILNVSAVDKSTGKQNKITITNDKGRLSKEEIERMVNDAEKFKQEDEKQRDRVAAKNGLESYAFSMKSTVEDEKVKDKIGESDRRRITEKCEETLKWLDANQQAEKEEYEHKQKELESVCNPIITKMYQDAGGAGGVGGMPGGMGGMGGMPGGMGGGGMGGDAGSGNRGPTIEEVD</sequence>
<dbReference type="AlphaFoldDB" id="A0A0R3VWH6"/>
<organism evidence="10">
    <name type="scientific">Taenia asiatica</name>
    <name type="common">Asian tapeworm</name>
    <dbReference type="NCBI Taxonomy" id="60517"/>
    <lineage>
        <taxon>Eukaryota</taxon>
        <taxon>Metazoa</taxon>
        <taxon>Spiralia</taxon>
        <taxon>Lophotrochozoa</taxon>
        <taxon>Platyhelminthes</taxon>
        <taxon>Cestoda</taxon>
        <taxon>Eucestoda</taxon>
        <taxon>Cyclophyllidea</taxon>
        <taxon>Taeniidae</taxon>
        <taxon>Taenia</taxon>
    </lineage>
</organism>
<reference evidence="10 11" key="1">
    <citation type="submission" date="2017-02" db="UniProtKB">
        <authorList>
            <consortium name="WormBaseParasite"/>
        </authorList>
    </citation>
    <scope>IDENTIFICATION</scope>
</reference>
<dbReference type="GO" id="GO:0005524">
    <property type="term" value="F:ATP binding"/>
    <property type="evidence" value="ECO:0007669"/>
    <property type="project" value="UniProtKB-KW"/>
</dbReference>
<evidence type="ECO:0000313" key="8">
    <source>
        <dbReference type="EMBL" id="VDK38802.1"/>
    </source>
</evidence>
<dbReference type="EMBL" id="UYRS01018654">
    <property type="protein sequence ID" value="VDK38802.1"/>
    <property type="molecule type" value="Genomic_DNA"/>
</dbReference>
<dbReference type="InterPro" id="IPR013126">
    <property type="entry name" value="Hsp_70_fam"/>
</dbReference>
<dbReference type="SUPFAM" id="SSF100920">
    <property type="entry name" value="Heat shock protein 70kD (HSP70), peptide-binding domain"/>
    <property type="match status" value="1"/>
</dbReference>
<dbReference type="FunFam" id="3.30.420.40:FF:000172">
    <property type="entry name" value="Heat shock 70 kDa protein"/>
    <property type="match status" value="1"/>
</dbReference>
<gene>
    <name evidence="7" type="ORF">TASK_LOCUS1771</name>
    <name evidence="8" type="ORF">TASK_LOCUS7663</name>
</gene>
<dbReference type="CDD" id="cd10233">
    <property type="entry name" value="ASKHA_NBD_HSP70_HSPA1"/>
    <property type="match status" value="1"/>
</dbReference>
<dbReference type="FunFam" id="2.60.34.10:FF:000002">
    <property type="entry name" value="Heat shock 70 kDa"/>
    <property type="match status" value="1"/>
</dbReference>
<evidence type="ECO:0000256" key="3">
    <source>
        <dbReference type="ARBA" id="ARBA00022840"/>
    </source>
</evidence>
<dbReference type="Proteomes" id="UP000282613">
    <property type="component" value="Unassembled WGS sequence"/>
</dbReference>
<keyword evidence="4" id="KW-0346">Stress response</keyword>
<accession>A0A0R3VWH6</accession>
<evidence type="ECO:0000313" key="7">
    <source>
        <dbReference type="EMBL" id="VDK23646.1"/>
    </source>
</evidence>
<dbReference type="FunFam" id="3.30.30.30:FF:000001">
    <property type="entry name" value="heat shock 70 kDa protein-like"/>
    <property type="match status" value="1"/>
</dbReference>
<protein>
    <submittedName>
        <fullName evidence="10 11">Heat shock protein 70</fullName>
    </submittedName>
</protein>
<dbReference type="InterPro" id="IPR029048">
    <property type="entry name" value="HSP70_C_sf"/>
</dbReference>
<name>A0A0R3VWH6_TAEAS</name>
<dbReference type="OrthoDB" id="2401965at2759"/>
<keyword evidence="2 5" id="KW-0547">Nucleotide-binding</keyword>